<reference evidence="1 2" key="1">
    <citation type="submission" date="2022-02" db="EMBL/GenBank/DDBJ databases">
        <title>Paenibacillus sp. MBLB1776 Whole Genome Shotgun Sequencing.</title>
        <authorList>
            <person name="Hwang C.Y."/>
            <person name="Cho E.-S."/>
            <person name="Seo M.-J."/>
        </authorList>
    </citation>
    <scope>NUCLEOTIDE SEQUENCE [LARGE SCALE GENOMIC DNA]</scope>
    <source>
        <strain evidence="1 2">MBLB1776</strain>
    </source>
</reference>
<accession>A0AA96LAJ4</accession>
<dbReference type="AlphaFoldDB" id="A0AA96LAJ4"/>
<gene>
    <name evidence="1" type="ORF">MJA45_14285</name>
</gene>
<organism evidence="1 2">
    <name type="scientific">Paenibacillus aurantius</name>
    <dbReference type="NCBI Taxonomy" id="2918900"/>
    <lineage>
        <taxon>Bacteria</taxon>
        <taxon>Bacillati</taxon>
        <taxon>Bacillota</taxon>
        <taxon>Bacilli</taxon>
        <taxon>Bacillales</taxon>
        <taxon>Paenibacillaceae</taxon>
        <taxon>Paenibacillus</taxon>
    </lineage>
</organism>
<evidence type="ECO:0000313" key="1">
    <source>
        <dbReference type="EMBL" id="WNQ08825.1"/>
    </source>
</evidence>
<evidence type="ECO:0000313" key="2">
    <source>
        <dbReference type="Proteomes" id="UP001305702"/>
    </source>
</evidence>
<name>A0AA96LAJ4_9BACL</name>
<dbReference type="KEGG" id="paun:MJA45_14285"/>
<proteinExistence type="predicted"/>
<keyword evidence="2" id="KW-1185">Reference proteome</keyword>
<dbReference type="EMBL" id="CP130318">
    <property type="protein sequence ID" value="WNQ08825.1"/>
    <property type="molecule type" value="Genomic_DNA"/>
</dbReference>
<protein>
    <submittedName>
        <fullName evidence="1">Uncharacterized protein</fullName>
    </submittedName>
</protein>
<dbReference type="Proteomes" id="UP001305702">
    <property type="component" value="Chromosome"/>
</dbReference>
<sequence>MQEGSSSKNQLQQEILSRNERMAKSSLKPVLSDLHKIFDLRDRQPVDNQMMVLVRKMIDQLLQIEGICLKPGMPMISLIIIQGICTELGEYHVLHDRKSSALAYDIRDIGPQSGYSIQDSANLFLLLDNPYAPFFMVPARHVLKAMGIRSMPDIVQKSSHSREFSFISGNFNPVPRDQTIKNSSRIGVDA</sequence>